<dbReference type="Gene3D" id="3.50.50.60">
    <property type="entry name" value="FAD/NAD(P)-binding domain"/>
    <property type="match status" value="2"/>
</dbReference>
<dbReference type="KEGG" id="btw:BF38_3720"/>
<dbReference type="InterPro" id="IPR023753">
    <property type="entry name" value="FAD/NAD-binding_dom"/>
</dbReference>
<dbReference type="PANTHER" id="PTHR10632:SF2">
    <property type="entry name" value="SULFIDE:QUINONE OXIDOREDUCTASE, MITOCHONDRIAL"/>
    <property type="match status" value="1"/>
</dbReference>
<evidence type="ECO:0000256" key="3">
    <source>
        <dbReference type="ARBA" id="ARBA00022719"/>
    </source>
</evidence>
<dbReference type="InterPro" id="IPR015904">
    <property type="entry name" value="Sulphide_quinone_reductase"/>
</dbReference>
<feature type="domain" description="FAD/NAD(P)-binding" evidence="7">
    <location>
        <begin position="7"/>
        <end position="127"/>
    </location>
</feature>
<dbReference type="GO" id="GO:0070224">
    <property type="term" value="F:sulfide:quinone oxidoreductase activity"/>
    <property type="evidence" value="ECO:0007669"/>
    <property type="project" value="TreeGrafter"/>
</dbReference>
<organism evidence="9 11">
    <name type="scientific">Bacillus thuringiensis</name>
    <dbReference type="NCBI Taxonomy" id="1428"/>
    <lineage>
        <taxon>Bacteria</taxon>
        <taxon>Bacillati</taxon>
        <taxon>Bacillota</taxon>
        <taxon>Bacilli</taxon>
        <taxon>Bacillales</taxon>
        <taxon>Bacillaceae</taxon>
        <taxon>Bacillus</taxon>
        <taxon>Bacillus cereus group</taxon>
    </lineage>
</organism>
<protein>
    <submittedName>
        <fullName evidence="9">NAD(P)/FAD-dependent oxidoreductase</fullName>
    </submittedName>
    <submittedName>
        <fullName evidence="8">Quinone oxidoreductase, mitochondrial</fullName>
    </submittedName>
</protein>
<keyword evidence="6" id="KW-0560">Oxidoreductase</keyword>
<accession>A0A0B5NNJ3</accession>
<dbReference type="GO" id="GO:0071949">
    <property type="term" value="F:FAD binding"/>
    <property type="evidence" value="ECO:0007669"/>
    <property type="project" value="TreeGrafter"/>
</dbReference>
<keyword evidence="3" id="KW-0874">Quinone</keyword>
<proteinExistence type="predicted"/>
<dbReference type="EMBL" id="CP009335">
    <property type="protein sequence ID" value="AJG75521.1"/>
    <property type="molecule type" value="Genomic_DNA"/>
</dbReference>
<dbReference type="PANTHER" id="PTHR10632">
    <property type="entry name" value="SULFIDE:QUINONE OXIDOREDUCTASE"/>
    <property type="match status" value="1"/>
</dbReference>
<dbReference type="InterPro" id="IPR036188">
    <property type="entry name" value="FAD/NAD-bd_sf"/>
</dbReference>
<evidence type="ECO:0000259" key="7">
    <source>
        <dbReference type="Pfam" id="PF07992"/>
    </source>
</evidence>
<evidence type="ECO:0000313" key="8">
    <source>
        <dbReference type="EMBL" id="AJG75521.1"/>
    </source>
</evidence>
<dbReference type="Pfam" id="PF07992">
    <property type="entry name" value="Pyr_redox_2"/>
    <property type="match status" value="1"/>
</dbReference>
<keyword evidence="2" id="KW-0285">Flavoprotein</keyword>
<dbReference type="EMBL" id="CP053980">
    <property type="protein sequence ID" value="QKH27310.1"/>
    <property type="molecule type" value="Genomic_DNA"/>
</dbReference>
<keyword evidence="5" id="KW-0809">Transit peptide</keyword>
<name>A0A0B5NNJ3_BACTU</name>
<evidence type="ECO:0000313" key="9">
    <source>
        <dbReference type="EMBL" id="QKH27310.1"/>
    </source>
</evidence>
<evidence type="ECO:0000256" key="2">
    <source>
        <dbReference type="ARBA" id="ARBA00022630"/>
    </source>
</evidence>
<gene>
    <name evidence="8" type="primary">sqrdl</name>
    <name evidence="8" type="ORF">BF38_3720</name>
    <name evidence="9" type="ORF">FOC89_26350</name>
</gene>
<comment type="cofactor">
    <cofactor evidence="1">
        <name>FAD</name>
        <dbReference type="ChEBI" id="CHEBI:57692"/>
    </cofactor>
</comment>
<sequence length="399" mass="45360">MKTRDSYKIVVIGAGTAGISSTAHLLRNVPLLKESIAIIDPSKKHYFQPLWSLVGGGIVSKESTIRDQELLIPKGATWIPKSVVKLFPDENKLLLDDGLLLEYEILIVAAGIQINWDGIKGLKESIGTNGVCSNYSYKYVDSTWREIEKFKGGNAVFTHPNTPIKCGGAPQKIMYLAEEYFSNNGVRNKSEVMFYTANANIFQVPRYANTLEQVLERKQIITNYNKNLVEIIAEKREAIFEDTQTLKRETVPYSMIHVVPPMGPPNFIKESEISDSQGWVDIKPYTLQHVQYKNIFGLGDCTNLPTSKTGAAIRKQIPVLKQNIMDVLNGRDLHAKYDGYTSCPIVTGYKSLILAEFNYEHEPQETFPFNQAKERYSMFLLKRYMLPYMYWNFMLKGIL</sequence>
<dbReference type="Proteomes" id="UP000031876">
    <property type="component" value="Chromosome"/>
</dbReference>
<reference evidence="8 10" key="1">
    <citation type="journal article" date="2015" name="Genome Announc.">
        <title>Complete genome sequences for 35 biothreat assay-relevant bacillus species.</title>
        <authorList>
            <person name="Johnson S.L."/>
            <person name="Daligault H.E."/>
            <person name="Davenport K.W."/>
            <person name="Jaissle J."/>
            <person name="Frey K.G."/>
            <person name="Ladner J.T."/>
            <person name="Broomall S.M."/>
            <person name="Bishop-Lilly K.A."/>
            <person name="Bruce D.C."/>
            <person name="Gibbons H.S."/>
            <person name="Coyne S.R."/>
            <person name="Lo C.C."/>
            <person name="Meincke L."/>
            <person name="Munk A.C."/>
            <person name="Koroleva G.I."/>
            <person name="Rosenzweig C.N."/>
            <person name="Palacios G.F."/>
            <person name="Redden C.L."/>
            <person name="Minogue T.D."/>
            <person name="Chain P.S."/>
        </authorList>
    </citation>
    <scope>NUCLEOTIDE SEQUENCE [LARGE SCALE GENOMIC DNA]</scope>
    <source>
        <strain evidence="8 10">HD1011</strain>
    </source>
</reference>
<evidence type="ECO:0000313" key="10">
    <source>
        <dbReference type="Proteomes" id="UP000031876"/>
    </source>
</evidence>
<evidence type="ECO:0000256" key="6">
    <source>
        <dbReference type="ARBA" id="ARBA00023002"/>
    </source>
</evidence>
<dbReference type="SUPFAM" id="SSF51905">
    <property type="entry name" value="FAD/NAD(P)-binding domain"/>
    <property type="match status" value="2"/>
</dbReference>
<dbReference type="AlphaFoldDB" id="A0A0B5NNJ3"/>
<evidence type="ECO:0000313" key="11">
    <source>
        <dbReference type="Proteomes" id="UP000501107"/>
    </source>
</evidence>
<dbReference type="GO" id="GO:0070221">
    <property type="term" value="P:sulfide oxidation, using sulfide:quinone oxidoreductase"/>
    <property type="evidence" value="ECO:0007669"/>
    <property type="project" value="TreeGrafter"/>
</dbReference>
<evidence type="ECO:0000256" key="1">
    <source>
        <dbReference type="ARBA" id="ARBA00001974"/>
    </source>
</evidence>
<evidence type="ECO:0000256" key="4">
    <source>
        <dbReference type="ARBA" id="ARBA00022827"/>
    </source>
</evidence>
<dbReference type="RefSeq" id="WP_000857331.1">
    <property type="nucleotide sequence ID" value="NZ_CP009335.1"/>
</dbReference>
<dbReference type="Proteomes" id="UP000501107">
    <property type="component" value="Chromosome"/>
</dbReference>
<dbReference type="GO" id="GO:0048038">
    <property type="term" value="F:quinone binding"/>
    <property type="evidence" value="ECO:0007669"/>
    <property type="project" value="UniProtKB-KW"/>
</dbReference>
<keyword evidence="4" id="KW-0274">FAD</keyword>
<reference evidence="9 11" key="2">
    <citation type="submission" date="2020-05" db="EMBL/GenBank/DDBJ databases">
        <title>FDA dAtabase for Regulatory Grade micrObial Sequences (FDA-ARGOS): Supporting development and validation of Infectious Disease Dx tests.</title>
        <authorList>
            <person name="Nelson B."/>
            <person name="Plummer A."/>
            <person name="Tallon L."/>
            <person name="Sadzewicz L."/>
            <person name="Zhao X."/>
            <person name="Vavikolanu K."/>
            <person name="Mehta A."/>
            <person name="Aluvathingal J."/>
            <person name="Nadendla S."/>
            <person name="Myers T."/>
            <person name="Yan Y."/>
            <person name="Sichtig H."/>
        </authorList>
    </citation>
    <scope>NUCLEOTIDE SEQUENCE [LARGE SCALE GENOMIC DNA]</scope>
    <source>
        <strain evidence="9 11">FDAARGOS_795</strain>
    </source>
</reference>
<dbReference type="FunFam" id="3.50.50.60:FF:000034">
    <property type="entry name" value="sulfide:quinone oxidoreductase, mitochondrial"/>
    <property type="match status" value="1"/>
</dbReference>
<evidence type="ECO:0000256" key="5">
    <source>
        <dbReference type="ARBA" id="ARBA00022946"/>
    </source>
</evidence>